<dbReference type="AlphaFoldDB" id="A0A7M2WW38"/>
<evidence type="ECO:0000256" key="8">
    <source>
        <dbReference type="SAM" id="MobiDB-lite"/>
    </source>
</evidence>
<keyword evidence="4" id="KW-1003">Cell membrane</keyword>
<keyword evidence="7 9" id="KW-0472">Membrane</keyword>
<dbReference type="SUPFAM" id="SSF82714">
    <property type="entry name" value="Multidrug efflux transporter AcrB TolC docking domain, DN and DC subdomains"/>
    <property type="match status" value="2"/>
</dbReference>
<name>A0A7M2WW38_9BACT</name>
<evidence type="ECO:0000313" key="11">
    <source>
        <dbReference type="Proteomes" id="UP000593765"/>
    </source>
</evidence>
<proteinExistence type="inferred from homology"/>
<gene>
    <name evidence="10" type="ORF">IPV69_26890</name>
</gene>
<evidence type="ECO:0000256" key="5">
    <source>
        <dbReference type="ARBA" id="ARBA00022692"/>
    </source>
</evidence>
<dbReference type="Proteomes" id="UP000593765">
    <property type="component" value="Chromosome"/>
</dbReference>
<evidence type="ECO:0000256" key="7">
    <source>
        <dbReference type="ARBA" id="ARBA00023136"/>
    </source>
</evidence>
<protein>
    <submittedName>
        <fullName evidence="10">CusA/CzcA family heavy metal efflux RND transporter</fullName>
    </submittedName>
</protein>
<feature type="transmembrane region" description="Helical" evidence="9">
    <location>
        <begin position="1033"/>
        <end position="1056"/>
    </location>
</feature>
<keyword evidence="6 9" id="KW-1133">Transmembrane helix</keyword>
<dbReference type="PRINTS" id="PR00702">
    <property type="entry name" value="ACRIFLAVINRP"/>
</dbReference>
<dbReference type="SUPFAM" id="SSF82866">
    <property type="entry name" value="Multidrug efflux transporter AcrB transmembrane domain"/>
    <property type="match status" value="2"/>
</dbReference>
<evidence type="ECO:0000256" key="6">
    <source>
        <dbReference type="ARBA" id="ARBA00022989"/>
    </source>
</evidence>
<dbReference type="RefSeq" id="WP_206292826.1">
    <property type="nucleotide sequence ID" value="NZ_CP063458.1"/>
</dbReference>
<feature type="transmembrane region" description="Helical" evidence="9">
    <location>
        <begin position="437"/>
        <end position="460"/>
    </location>
</feature>
<dbReference type="Gene3D" id="1.20.1640.10">
    <property type="entry name" value="Multidrug efflux transporter AcrB transmembrane domain"/>
    <property type="match status" value="4"/>
</dbReference>
<comment type="subcellular location">
    <subcellularLocation>
        <location evidence="1">Cell membrane</location>
        <topology evidence="1">Multi-pass membrane protein</topology>
    </subcellularLocation>
</comment>
<dbReference type="Pfam" id="PF00873">
    <property type="entry name" value="ACR_tran"/>
    <property type="match status" value="3"/>
</dbReference>
<feature type="transmembrane region" description="Helical" evidence="9">
    <location>
        <begin position="1105"/>
        <end position="1128"/>
    </location>
</feature>
<evidence type="ECO:0000256" key="4">
    <source>
        <dbReference type="ARBA" id="ARBA00022475"/>
    </source>
</evidence>
<feature type="transmembrane region" description="Helical" evidence="9">
    <location>
        <begin position="526"/>
        <end position="549"/>
    </location>
</feature>
<keyword evidence="3" id="KW-0813">Transport</keyword>
<feature type="transmembrane region" description="Helical" evidence="9">
    <location>
        <begin position="976"/>
        <end position="995"/>
    </location>
</feature>
<dbReference type="InterPro" id="IPR004763">
    <property type="entry name" value="CusA-like"/>
</dbReference>
<feature type="transmembrane region" description="Helical" evidence="9">
    <location>
        <begin position="580"/>
        <end position="599"/>
    </location>
</feature>
<dbReference type="Gene3D" id="3.30.2090.10">
    <property type="entry name" value="Multidrug efflux transporter AcrB TolC docking domain, DN and DC subdomains"/>
    <property type="match status" value="2"/>
</dbReference>
<evidence type="ECO:0000256" key="9">
    <source>
        <dbReference type="SAM" id="Phobius"/>
    </source>
</evidence>
<dbReference type="GO" id="GO:0005886">
    <property type="term" value="C:plasma membrane"/>
    <property type="evidence" value="ECO:0007669"/>
    <property type="project" value="UniProtKB-SubCell"/>
</dbReference>
<dbReference type="EMBL" id="CP063458">
    <property type="protein sequence ID" value="QOV89767.1"/>
    <property type="molecule type" value="Genomic_DNA"/>
</dbReference>
<dbReference type="InterPro" id="IPR027463">
    <property type="entry name" value="AcrB_DN_DC_subdom"/>
</dbReference>
<reference evidence="10 11" key="1">
    <citation type="submission" date="2020-10" db="EMBL/GenBank/DDBJ databases">
        <title>Wide distribution of Phycisphaera-like planctomycetes from WD2101 soil group in peatlands and genome analysis of the first cultivated representative.</title>
        <authorList>
            <person name="Dedysh S.N."/>
            <person name="Beletsky A.V."/>
            <person name="Ivanova A."/>
            <person name="Kulichevskaya I.S."/>
            <person name="Suzina N.E."/>
            <person name="Philippov D.A."/>
            <person name="Rakitin A.L."/>
            <person name="Mardanov A.V."/>
            <person name="Ravin N.V."/>
        </authorList>
    </citation>
    <scope>NUCLEOTIDE SEQUENCE [LARGE SCALE GENOMIC DNA]</scope>
    <source>
        <strain evidence="10 11">M1803</strain>
    </source>
</reference>
<dbReference type="NCBIfam" id="TIGR00914">
    <property type="entry name" value="2A0601"/>
    <property type="match status" value="1"/>
</dbReference>
<dbReference type="PANTHER" id="PTHR32063">
    <property type="match status" value="1"/>
</dbReference>
<dbReference type="KEGG" id="hbs:IPV69_26890"/>
<dbReference type="InterPro" id="IPR001036">
    <property type="entry name" value="Acrflvin-R"/>
</dbReference>
<evidence type="ECO:0000256" key="2">
    <source>
        <dbReference type="ARBA" id="ARBA00010942"/>
    </source>
</evidence>
<keyword evidence="5 9" id="KW-0812">Transmembrane</keyword>
<evidence type="ECO:0000313" key="10">
    <source>
        <dbReference type="EMBL" id="QOV89767.1"/>
    </source>
</evidence>
<feature type="transmembrane region" description="Helical" evidence="9">
    <location>
        <begin position="385"/>
        <end position="404"/>
    </location>
</feature>
<evidence type="ECO:0000256" key="1">
    <source>
        <dbReference type="ARBA" id="ARBA00004651"/>
    </source>
</evidence>
<sequence>MLEYVLSFSIRHRWLVVLITVAAAAIGVGSLQRLPIDAVPDATGVQVVVTTALSGLDPEETEKQITFPIESALAGTPGLTRTRSLSRNGFSQVTADFEEGTDIYFARQQVSERLVEAKEMLPPGTEPRLGSVSTGLSNVYLWALELEPPGGHADGEPATAAVSDTKPISPPSAGDPAEQNPGWQSDGSYLTPDGESLRTESDRLTYLRTVQDWIVKPQIKQVKNVADVDVLGGFVKQYVVEPRPAKLVQYGITIADLLSALDRNNRSAGGSYIERRGEAALVRINARARDVDEIASIPLRSTNGTPLLVMDVAEVRIGHDVRSGAASLNGHEVVSGIAMMLTGANSRTVAADVDTRLKAINLPPGVRITTVLNRERLVDSTIRTVSSNLIEGAILVVVVLLLLLGNLRAALLTALAIPLSMLLTSVGMVASKVSGNLMSLGAIDFGLIVDGAVIIVENCLRMLALRQRELGRTLTTPERLETVLVASKQVRSATAFGEAIIIIVYLPILTLAGVEGRMFRPMAITVVLALAAAFVLSLTFVPAMVAILVRGRVRETENPIVHLASRAYGPILRLALRMRLAVVVVAFLMIVGAACWFTTLGRVFVPRLDEGDVNVITTRIPSTSLSEAILMQRQIERVLLRMPEVRNVLSITGTGDAAQDPIPQFEADTFATLQTPDKWRSEAELDAATAALEKRLKSDGILKDAPAAALSEDDEDGDADRALDHKGKLVKLMKLEIAVVPGTGYEMSQPIEDRFNEMIAGVRSDVAIEVYGEKFDQMRPAAERVAAVLRRVPGAVDVKVEATEGLSVIDIVPDRQAIARVGLAVADVTDFVDVAVAGRKAGVIFEGDRRFDLVVRLPEALRNDVDAIAQLPISLPKLPDPAVASRLPRPQSVTDQPNVLTVSALARFHIEDQQYEVIRQNGKRHVVVQCNVRGRDLGSFVDDARRQVTRDVQIPAGNWIEWGGQFETYAAARHRLVIVVPIALFLIFTLLFASFGSVRDALLVFSGVPLALTGGVAALALRGMPFSISAGVGFIALSGVAVLNGLVMVSFIRQLLADGVPLNDAVYQGCMTRLRPVMMTATVAAIGFLPMAIATGSGAEVQRPLATVVIGGIVSCTLLTLVVLPALYKIVGTRQAAEGIV</sequence>
<keyword evidence="11" id="KW-1185">Reference proteome</keyword>
<dbReference type="PANTHER" id="PTHR32063:SF24">
    <property type="entry name" value="CATION EFFLUX SYSTEM (ACRB_ACRD_ACRF FAMILY)"/>
    <property type="match status" value="1"/>
</dbReference>
<dbReference type="Gene3D" id="3.30.70.1430">
    <property type="entry name" value="Multidrug efflux transporter AcrB pore domain"/>
    <property type="match status" value="2"/>
</dbReference>
<evidence type="ECO:0000256" key="3">
    <source>
        <dbReference type="ARBA" id="ARBA00022448"/>
    </source>
</evidence>
<comment type="similarity">
    <text evidence="2">Belongs to the resistance-nodulation-cell division (RND) (TC 2.A.6) family.</text>
</comment>
<dbReference type="GO" id="GO:0042910">
    <property type="term" value="F:xenobiotic transmembrane transporter activity"/>
    <property type="evidence" value="ECO:0007669"/>
    <property type="project" value="TreeGrafter"/>
</dbReference>
<feature type="transmembrane region" description="Helical" evidence="9">
    <location>
        <begin position="411"/>
        <end position="431"/>
    </location>
</feature>
<organism evidence="10 11">
    <name type="scientific">Humisphaera borealis</name>
    <dbReference type="NCBI Taxonomy" id="2807512"/>
    <lineage>
        <taxon>Bacteria</taxon>
        <taxon>Pseudomonadati</taxon>
        <taxon>Planctomycetota</taxon>
        <taxon>Phycisphaerae</taxon>
        <taxon>Tepidisphaerales</taxon>
        <taxon>Tepidisphaeraceae</taxon>
        <taxon>Humisphaera</taxon>
    </lineage>
</organism>
<feature type="region of interest" description="Disordered" evidence="8">
    <location>
        <begin position="150"/>
        <end position="196"/>
    </location>
</feature>
<accession>A0A7M2WW38</accession>
<feature type="transmembrane region" description="Helical" evidence="9">
    <location>
        <begin position="495"/>
        <end position="514"/>
    </location>
</feature>
<feature type="transmembrane region" description="Helical" evidence="9">
    <location>
        <begin position="1077"/>
        <end position="1099"/>
    </location>
</feature>
<dbReference type="SUPFAM" id="SSF82693">
    <property type="entry name" value="Multidrug efflux transporter AcrB pore domain, PN1, PN2, PC1 and PC2 subdomains"/>
    <property type="match status" value="2"/>
</dbReference>
<dbReference type="GO" id="GO:0008324">
    <property type="term" value="F:monoatomic cation transmembrane transporter activity"/>
    <property type="evidence" value="ECO:0007669"/>
    <property type="project" value="InterPro"/>
</dbReference>
<feature type="transmembrane region" description="Helical" evidence="9">
    <location>
        <begin position="1002"/>
        <end position="1021"/>
    </location>
</feature>
<dbReference type="Gene3D" id="3.30.70.1320">
    <property type="entry name" value="Multidrug efflux transporter AcrB pore domain like"/>
    <property type="match status" value="1"/>
</dbReference>